<dbReference type="GO" id="GO:0008233">
    <property type="term" value="F:peptidase activity"/>
    <property type="evidence" value="ECO:0007669"/>
    <property type="project" value="UniProtKB-KW"/>
</dbReference>
<protein>
    <submittedName>
        <fullName evidence="5">HK97 family phage prohead protease</fullName>
    </submittedName>
</protein>
<evidence type="ECO:0000256" key="1">
    <source>
        <dbReference type="ARBA" id="ARBA00022612"/>
    </source>
</evidence>
<evidence type="ECO:0000256" key="2">
    <source>
        <dbReference type="ARBA" id="ARBA00022670"/>
    </source>
</evidence>
<gene>
    <name evidence="5" type="ORF">P0Y55_12095</name>
</gene>
<reference evidence="5" key="1">
    <citation type="submission" date="2023-03" db="EMBL/GenBank/DDBJ databases">
        <title>Andean soil-derived lignocellulolytic bacterial consortium as a source of novel taxa and putative plastic-active enzymes.</title>
        <authorList>
            <person name="Diaz-Garcia L."/>
            <person name="Chuvochina M."/>
            <person name="Feuerriegel G."/>
            <person name="Bunk B."/>
            <person name="Sproer C."/>
            <person name="Streit W.R."/>
            <person name="Rodriguez L.M."/>
            <person name="Overmann J."/>
            <person name="Jimenez D.J."/>
        </authorList>
    </citation>
    <scope>NUCLEOTIDE SEQUENCE</scope>
    <source>
        <strain evidence="5">MAG 2441</strain>
    </source>
</reference>
<keyword evidence="2 5" id="KW-0645">Protease</keyword>
<keyword evidence="3" id="KW-0378">Hydrolase</keyword>
<evidence type="ECO:0000259" key="4">
    <source>
        <dbReference type="Pfam" id="PF04586"/>
    </source>
</evidence>
<dbReference type="GO" id="GO:0006508">
    <property type="term" value="P:proteolysis"/>
    <property type="evidence" value="ECO:0007669"/>
    <property type="project" value="UniProtKB-KW"/>
</dbReference>
<feature type="domain" description="Prohead serine protease" evidence="4">
    <location>
        <begin position="38"/>
        <end position="183"/>
    </location>
</feature>
<dbReference type="InterPro" id="IPR006433">
    <property type="entry name" value="Prohead_protease"/>
</dbReference>
<keyword evidence="6" id="KW-1185">Reference proteome</keyword>
<dbReference type="Proteomes" id="UP001178662">
    <property type="component" value="Chromosome"/>
</dbReference>
<accession>A0AA95EV50</accession>
<dbReference type="EMBL" id="CP119317">
    <property type="protein sequence ID" value="WEK53327.1"/>
    <property type="molecule type" value="Genomic_DNA"/>
</dbReference>
<keyword evidence="1" id="KW-1188">Viral release from host cell</keyword>
<name>A0AA95EV50_9BACL</name>
<dbReference type="NCBIfam" id="TIGR01543">
    <property type="entry name" value="proheadase_HK97"/>
    <property type="match status" value="1"/>
</dbReference>
<evidence type="ECO:0000313" key="6">
    <source>
        <dbReference type="Proteomes" id="UP001178662"/>
    </source>
</evidence>
<dbReference type="Pfam" id="PF04586">
    <property type="entry name" value="Peptidase_S78"/>
    <property type="match status" value="1"/>
</dbReference>
<evidence type="ECO:0000256" key="3">
    <source>
        <dbReference type="ARBA" id="ARBA00022801"/>
    </source>
</evidence>
<proteinExistence type="predicted"/>
<organism evidence="5 6">
    <name type="scientific">Candidatus Cohnella colombiensis</name>
    <dbReference type="NCBI Taxonomy" id="3121368"/>
    <lineage>
        <taxon>Bacteria</taxon>
        <taxon>Bacillati</taxon>
        <taxon>Bacillota</taxon>
        <taxon>Bacilli</taxon>
        <taxon>Bacillales</taxon>
        <taxon>Paenibacillaceae</taxon>
        <taxon>Cohnella</taxon>
    </lineage>
</organism>
<evidence type="ECO:0000313" key="5">
    <source>
        <dbReference type="EMBL" id="WEK53327.1"/>
    </source>
</evidence>
<sequence length="218" mass="24783">MTKTVETNPEKLRKDREYREFSFEIRAAPLGADGGDGEGEALYVEGYAVRFNETTVLWEYDNIQYKEKVAATALAEADMSDVIFNYNHGGKVMARTRNKTLELKVDSKGLFIRARLDGTEEGRKLYEEIKGGYIDRMSYAYTTKETSYDSESRTRTVLRIKKVYDVSAVDIPAYDTTSISARSAFEMEIEKEQQVAVATEAAAAAERRRKLLLKTLTY</sequence>
<dbReference type="AlphaFoldDB" id="A0AA95EV50"/>
<dbReference type="InterPro" id="IPR054613">
    <property type="entry name" value="Peptidase_S78_dom"/>
</dbReference>